<keyword evidence="6" id="KW-0378">Hydrolase</keyword>
<dbReference type="Pfam" id="PF18395">
    <property type="entry name" value="Cas3_C"/>
    <property type="match status" value="1"/>
</dbReference>
<dbReference type="GO" id="GO:0003723">
    <property type="term" value="F:RNA binding"/>
    <property type="evidence" value="ECO:0007669"/>
    <property type="project" value="TreeGrafter"/>
</dbReference>
<dbReference type="InterPro" id="IPR027417">
    <property type="entry name" value="P-loop_NTPase"/>
</dbReference>
<dbReference type="PROSITE" id="PS51643">
    <property type="entry name" value="HD_CAS3"/>
    <property type="match status" value="1"/>
</dbReference>
<dbReference type="InterPro" id="IPR006483">
    <property type="entry name" value="CRISPR-assoc_Cas3_HD"/>
</dbReference>
<evidence type="ECO:0000256" key="4">
    <source>
        <dbReference type="ARBA" id="ARBA00022723"/>
    </source>
</evidence>
<dbReference type="PANTHER" id="PTHR47963">
    <property type="entry name" value="DEAD-BOX ATP-DEPENDENT RNA HELICASE 47, MITOCHONDRIAL"/>
    <property type="match status" value="1"/>
</dbReference>
<evidence type="ECO:0000256" key="8">
    <source>
        <dbReference type="ARBA" id="ARBA00022840"/>
    </source>
</evidence>
<comment type="similarity">
    <text evidence="1">In the N-terminal section; belongs to the CRISPR-associated nuclease Cas3-HD family.</text>
</comment>
<dbReference type="OrthoDB" id="9810236at2"/>
<dbReference type="CDD" id="cd17930">
    <property type="entry name" value="DEXHc_cas3"/>
    <property type="match status" value="1"/>
</dbReference>
<dbReference type="RefSeq" id="WP_089303010.1">
    <property type="nucleotide sequence ID" value="NZ_FZNW01000022.1"/>
</dbReference>
<feature type="region of interest" description="Disordered" evidence="10">
    <location>
        <begin position="147"/>
        <end position="167"/>
    </location>
</feature>
<keyword evidence="7 12" id="KW-0347">Helicase</keyword>
<dbReference type="PANTHER" id="PTHR47963:SF9">
    <property type="entry name" value="CRISPR-ASSOCIATED ENDONUCLEASE_HELICASE CAS3"/>
    <property type="match status" value="1"/>
</dbReference>
<evidence type="ECO:0000313" key="12">
    <source>
        <dbReference type="EMBL" id="SNR83785.1"/>
    </source>
</evidence>
<gene>
    <name evidence="12" type="ORF">SAMN06265360_12222</name>
</gene>
<dbReference type="NCBIfam" id="TIGR01596">
    <property type="entry name" value="cas3_HD"/>
    <property type="match status" value="1"/>
</dbReference>
<evidence type="ECO:0000259" key="11">
    <source>
        <dbReference type="PROSITE" id="PS51643"/>
    </source>
</evidence>
<keyword evidence="4" id="KW-0479">Metal-binding</keyword>
<organism evidence="12 13">
    <name type="scientific">Haloechinothrix alba</name>
    <dbReference type="NCBI Taxonomy" id="664784"/>
    <lineage>
        <taxon>Bacteria</taxon>
        <taxon>Bacillati</taxon>
        <taxon>Actinomycetota</taxon>
        <taxon>Actinomycetes</taxon>
        <taxon>Pseudonocardiales</taxon>
        <taxon>Pseudonocardiaceae</taxon>
        <taxon>Haloechinothrix</taxon>
    </lineage>
</organism>
<dbReference type="GO" id="GO:0005524">
    <property type="term" value="F:ATP binding"/>
    <property type="evidence" value="ECO:0007669"/>
    <property type="project" value="UniProtKB-KW"/>
</dbReference>
<proteinExistence type="inferred from homology"/>
<sequence>MQLSEAARSVWAKSVNDDGEWLPLWQHMDDAADVASLLFDEWLAPSVARLLARQFDGDMEDARRAVVFLACVHDLGKATPAFAVQHELLGQRMREHGLNMPSRKVELDRHLAHHSLAGHQLLVDWLVEQGWSKRAARAWAVVLGGHHGAPPDTDQEEVTPRTNPDLFGTGRWTQVQRELLERAVERCGATERLHGWRDRPLSQQFQVVVTGIVIVSDWIASNEELFGFYADSLPSVTDDPDRAKRALDSLHLPCPWQAEPPRGSVSEFFASRFRLPEGAVPRPVQQAVLDVARETSEPGMLVVEAPMGEGKTEAALAAVETLAGTWQAGGVLVALPTQATTDAMFTRIVDWLDAMGAGDQQVGGSIMLSHGKARFNRLFQGLMRSGRTPRDVGTDLPDVGSKHEVVAHSWLAGRKTGQLANFTVGTIDQLLFAGLKARHLMLRHLGLVGKIVLLDEIHAYDAFMNSYLTKVLNWLGYYGVPVIALSATLPARRREELLNAYQAGRGESGSRIDDDAVETARYPLVSWTEGGRVRSRVAEASGRATTVSVDALNDDADALLAGLREALAEGGCALVVRNTVRRVLETAQHLEREFPGEVLVAHARFITADRLSKDAELLDRFGSPERASTRPERCVVVASQVVEQSLDVDFDLLVTDLAPIDLMLQRMGRLHRHERGSGQDQRPAGLRRAHVWVTGADFAQEPPELEPGAERVYGSYALLRAAAVLRRRFGGTVELPTDIAPLVQDAYGPDDIAPPGWDEAMAEAWRTWRESTDRREGKAKDFQIAKPDRRGKAIIGWLSANVGEADDEAQGQGQVRDGAPTLEVILVHQYSDGTWRTPVWLGADNGALPIPREAVPSNELAEVMARCAIRLPLAFSNERAEGELWEATPEAWEGSPLIYRMPALVLDGDGYGCLDGREARYTPEYGLEVFDSDE</sequence>
<dbReference type="InterPro" id="IPR050547">
    <property type="entry name" value="DEAD_box_RNA_helicases"/>
</dbReference>
<evidence type="ECO:0000256" key="9">
    <source>
        <dbReference type="ARBA" id="ARBA00023118"/>
    </source>
</evidence>
<dbReference type="CDD" id="cd09641">
    <property type="entry name" value="Cas3''_I"/>
    <property type="match status" value="1"/>
</dbReference>
<evidence type="ECO:0000256" key="3">
    <source>
        <dbReference type="ARBA" id="ARBA00022722"/>
    </source>
</evidence>
<accession>A0A238ZK49</accession>
<protein>
    <submittedName>
        <fullName evidence="12">CRISPR-associated endonuclease/helicase Cas3</fullName>
    </submittedName>
</protein>
<evidence type="ECO:0000313" key="13">
    <source>
        <dbReference type="Proteomes" id="UP000198348"/>
    </source>
</evidence>
<keyword evidence="8" id="KW-0067">ATP-binding</keyword>
<reference evidence="13" key="1">
    <citation type="submission" date="2017-06" db="EMBL/GenBank/DDBJ databases">
        <authorList>
            <person name="Varghese N."/>
            <person name="Submissions S."/>
        </authorList>
    </citation>
    <scope>NUCLEOTIDE SEQUENCE [LARGE SCALE GENOMIC DNA]</scope>
    <source>
        <strain evidence="13">DSM 45207</strain>
    </source>
</reference>
<keyword evidence="9" id="KW-0051">Antiviral defense</keyword>
<dbReference type="GO" id="GO:0046872">
    <property type="term" value="F:metal ion binding"/>
    <property type="evidence" value="ECO:0007669"/>
    <property type="project" value="UniProtKB-KW"/>
</dbReference>
<dbReference type="InterPro" id="IPR006474">
    <property type="entry name" value="Helicase_Cas3_CRISPR-ass_core"/>
</dbReference>
<dbReference type="GO" id="GO:0003724">
    <property type="term" value="F:RNA helicase activity"/>
    <property type="evidence" value="ECO:0007669"/>
    <property type="project" value="TreeGrafter"/>
</dbReference>
<evidence type="ECO:0000256" key="1">
    <source>
        <dbReference type="ARBA" id="ARBA00006847"/>
    </source>
</evidence>
<keyword evidence="12" id="KW-0255">Endonuclease</keyword>
<dbReference type="GO" id="GO:0004519">
    <property type="term" value="F:endonuclease activity"/>
    <property type="evidence" value="ECO:0007669"/>
    <property type="project" value="UniProtKB-KW"/>
</dbReference>
<dbReference type="Proteomes" id="UP000198348">
    <property type="component" value="Unassembled WGS sequence"/>
</dbReference>
<evidence type="ECO:0000256" key="10">
    <source>
        <dbReference type="SAM" id="MobiDB-lite"/>
    </source>
</evidence>
<dbReference type="Gene3D" id="3.40.50.300">
    <property type="entry name" value="P-loop containing nucleotide triphosphate hydrolases"/>
    <property type="match status" value="2"/>
</dbReference>
<dbReference type="SMART" id="SM00487">
    <property type="entry name" value="DEXDc"/>
    <property type="match status" value="1"/>
</dbReference>
<dbReference type="InterPro" id="IPR054712">
    <property type="entry name" value="Cas3-like_dom"/>
</dbReference>
<evidence type="ECO:0000256" key="6">
    <source>
        <dbReference type="ARBA" id="ARBA00022801"/>
    </source>
</evidence>
<feature type="domain" description="HD Cas3-type" evidence="11">
    <location>
        <begin position="17"/>
        <end position="219"/>
    </location>
</feature>
<dbReference type="EMBL" id="FZNW01000022">
    <property type="protein sequence ID" value="SNR83785.1"/>
    <property type="molecule type" value="Genomic_DNA"/>
</dbReference>
<name>A0A238ZK49_9PSEU</name>
<comment type="similarity">
    <text evidence="2">In the central section; belongs to the CRISPR-associated helicase Cas3 family.</text>
</comment>
<keyword evidence="13" id="KW-1185">Reference proteome</keyword>
<keyword evidence="5" id="KW-0547">Nucleotide-binding</keyword>
<evidence type="ECO:0000256" key="2">
    <source>
        <dbReference type="ARBA" id="ARBA00009046"/>
    </source>
</evidence>
<dbReference type="InterPro" id="IPR041372">
    <property type="entry name" value="Cas3_C"/>
</dbReference>
<dbReference type="Gene3D" id="1.10.3210.30">
    <property type="match status" value="1"/>
</dbReference>
<evidence type="ECO:0000256" key="7">
    <source>
        <dbReference type="ARBA" id="ARBA00022806"/>
    </source>
</evidence>
<dbReference type="InterPro" id="IPR014001">
    <property type="entry name" value="Helicase_ATP-bd"/>
</dbReference>
<evidence type="ECO:0000256" key="5">
    <source>
        <dbReference type="ARBA" id="ARBA00022741"/>
    </source>
</evidence>
<dbReference type="InterPro" id="IPR038257">
    <property type="entry name" value="CRISPR-assoc_Cas3_HD_sf"/>
</dbReference>
<dbReference type="Pfam" id="PF22590">
    <property type="entry name" value="Cas3-like_C_2"/>
    <property type="match status" value="1"/>
</dbReference>
<dbReference type="NCBIfam" id="TIGR01587">
    <property type="entry name" value="cas3_core"/>
    <property type="match status" value="1"/>
</dbReference>
<dbReference type="AlphaFoldDB" id="A0A238ZK49"/>
<dbReference type="GO" id="GO:0016787">
    <property type="term" value="F:hydrolase activity"/>
    <property type="evidence" value="ECO:0007669"/>
    <property type="project" value="UniProtKB-KW"/>
</dbReference>
<dbReference type="SUPFAM" id="SSF52540">
    <property type="entry name" value="P-loop containing nucleoside triphosphate hydrolases"/>
    <property type="match status" value="1"/>
</dbReference>
<dbReference type="Pfam" id="PF18019">
    <property type="entry name" value="Cas3_HD"/>
    <property type="match status" value="1"/>
</dbReference>
<keyword evidence="3" id="KW-0540">Nuclease</keyword>
<dbReference type="GO" id="GO:0051607">
    <property type="term" value="P:defense response to virus"/>
    <property type="evidence" value="ECO:0007669"/>
    <property type="project" value="UniProtKB-KW"/>
</dbReference>